<dbReference type="EMBL" id="CP051206">
    <property type="protein sequence ID" value="QJB43345.1"/>
    <property type="molecule type" value="Genomic_DNA"/>
</dbReference>
<dbReference type="Proteomes" id="UP000502433">
    <property type="component" value="Chromosome"/>
</dbReference>
<protein>
    <recommendedName>
        <fullName evidence="3">Type II toxin-antitoxin system HicB family antitoxin</fullName>
    </recommendedName>
</protein>
<evidence type="ECO:0000313" key="2">
    <source>
        <dbReference type="Proteomes" id="UP000502433"/>
    </source>
</evidence>
<dbReference type="RefSeq" id="WP_168694919.1">
    <property type="nucleotide sequence ID" value="NZ_CP051206.1"/>
</dbReference>
<reference evidence="1 2" key="2">
    <citation type="submission" date="2020-04" db="EMBL/GenBank/DDBJ databases">
        <authorList>
            <person name="Fomenkov A."/>
            <person name="Anton B.P."/>
            <person name="Roberts R.J."/>
        </authorList>
    </citation>
    <scope>NUCLEOTIDE SEQUENCE [LARGE SCALE GENOMIC DNA]</scope>
    <source>
        <strain evidence="1 2">CCAP 1403/13f</strain>
    </source>
</reference>
<accession>A0A6H2BUT7</accession>
<dbReference type="AlphaFoldDB" id="A0A6H2BUT7"/>
<proteinExistence type="predicted"/>
<reference evidence="1 2" key="1">
    <citation type="submission" date="2020-04" db="EMBL/GenBank/DDBJ databases">
        <title>Genome-Wide Identification of 5-Methylcytosine Sites in Bacterial Genomes By High-Throughput Sequencing of MspJI Restriction Fragments.</title>
        <authorList>
            <person name="Wu V."/>
        </authorList>
    </citation>
    <scope>NUCLEOTIDE SEQUENCE [LARGE SCALE GENOMIC DNA]</scope>
    <source>
        <strain evidence="1 2">CCAP 1403/13f</strain>
    </source>
</reference>
<dbReference type="SUPFAM" id="SSF143100">
    <property type="entry name" value="TTHA1013/TTHA0281-like"/>
    <property type="match status" value="1"/>
</dbReference>
<gene>
    <name evidence="1" type="ORF">HGD76_03000</name>
</gene>
<dbReference type="KEGG" id="dfs:HGD76_03000"/>
<evidence type="ECO:0008006" key="3">
    <source>
        <dbReference type="Google" id="ProtNLM"/>
    </source>
</evidence>
<dbReference type="InterPro" id="IPR035069">
    <property type="entry name" value="TTHA1013/TTHA0281-like"/>
</dbReference>
<dbReference type="Gene3D" id="3.30.160.250">
    <property type="match status" value="1"/>
</dbReference>
<sequence length="142" mass="15995">MILAVKNALSTIAPKLTYDVLIENQEDGTVKATLLSLPECQGLGANKEEALNNLIQLFQARKPEIVTLEIEPDKTEHPWLKFSGMHKDNPLFTESLEDIKNEGNAWDVLEALTGTIEAPSDWSSQHDFYLYGNPKQDNEIRE</sequence>
<organism evidence="1 2">
    <name type="scientific">Dolichospermum flos-aquae CCAP 1403/13F</name>
    <dbReference type="NCBI Taxonomy" id="315271"/>
    <lineage>
        <taxon>Bacteria</taxon>
        <taxon>Bacillati</taxon>
        <taxon>Cyanobacteriota</taxon>
        <taxon>Cyanophyceae</taxon>
        <taxon>Nostocales</taxon>
        <taxon>Aphanizomenonaceae</taxon>
        <taxon>Dolichospermum</taxon>
    </lineage>
</organism>
<name>A0A6H2BUT7_DOLFA</name>
<evidence type="ECO:0000313" key="1">
    <source>
        <dbReference type="EMBL" id="QJB43345.1"/>
    </source>
</evidence>